<protein>
    <submittedName>
        <fullName evidence="1">Uncharacterized protein</fullName>
    </submittedName>
</protein>
<sequence length="254" mass="30452">MITKDNLPNQNSEKIQYEREAFETIKFLESLLKNLEIDKNSFDLFMEMFLKQMIRLKFNSFILPKNKMQIVDFDFSDKLKNFHSLNYVDFFAVADGLSLRELKEIGFNLPTVPFEVGFNEDKKFVILPNGFHFNYEEADFSNSKILRKFNEFFSLQSELILDNLVLYKVSKLNSYDEVFDNSTFSFKIKDGIDSEWFYKEIYKKFKNYIRKEIQYIIDVRTEDYSMLLSDQFDDYLLHNLRTRLNSTKNSFGIK</sequence>
<comment type="caution">
    <text evidence="1">The sequence shown here is derived from an EMBL/GenBank/DDBJ whole genome shotgun (WGS) entry which is preliminary data.</text>
</comment>
<organism evidence="1 2">
    <name type="scientific">Parvimonas micra</name>
    <dbReference type="NCBI Taxonomy" id="33033"/>
    <lineage>
        <taxon>Bacteria</taxon>
        <taxon>Bacillati</taxon>
        <taxon>Bacillota</taxon>
        <taxon>Tissierellia</taxon>
        <taxon>Tissierellales</taxon>
        <taxon>Peptoniphilaceae</taxon>
        <taxon>Parvimonas</taxon>
    </lineage>
</organism>
<gene>
    <name evidence="1" type="ORF">HXM94_00255</name>
</gene>
<dbReference type="EMBL" id="JABZRE010000001">
    <property type="protein sequence ID" value="MBF1306219.1"/>
    <property type="molecule type" value="Genomic_DNA"/>
</dbReference>
<name>A0A930H4H2_9FIRM</name>
<proteinExistence type="predicted"/>
<dbReference type="Proteomes" id="UP000758611">
    <property type="component" value="Unassembled WGS sequence"/>
</dbReference>
<dbReference type="AlphaFoldDB" id="A0A930H4H2"/>
<evidence type="ECO:0000313" key="1">
    <source>
        <dbReference type="EMBL" id="MBF1306219.1"/>
    </source>
</evidence>
<dbReference type="RefSeq" id="WP_278476636.1">
    <property type="nucleotide sequence ID" value="NZ_JABZRE010000001.1"/>
</dbReference>
<reference evidence="1" key="1">
    <citation type="submission" date="2020-04" db="EMBL/GenBank/DDBJ databases">
        <title>Deep metagenomics examines the oral microbiome during advanced dental caries in children, revealing novel taxa and co-occurrences with host molecules.</title>
        <authorList>
            <person name="Baker J.L."/>
            <person name="Morton J.T."/>
            <person name="Dinis M."/>
            <person name="Alvarez R."/>
            <person name="Tran N.C."/>
            <person name="Knight R."/>
            <person name="Edlund A."/>
        </authorList>
    </citation>
    <scope>NUCLEOTIDE SEQUENCE</scope>
    <source>
        <strain evidence="1">JCVI_23_bin.11</strain>
    </source>
</reference>
<accession>A0A930H4H2</accession>
<evidence type="ECO:0000313" key="2">
    <source>
        <dbReference type="Proteomes" id="UP000758611"/>
    </source>
</evidence>